<evidence type="ECO:0000259" key="5">
    <source>
        <dbReference type="Pfam" id="PF22335"/>
    </source>
</evidence>
<dbReference type="Gene3D" id="3.30.70.270">
    <property type="match status" value="1"/>
</dbReference>
<name>A0A916QGU8_9BACL</name>
<sequence length="992" mass="116558">MQHMSLENSKEKALQSEKTKDCKPNKDVIVDIYKNYRYIESSIVNQLYMRVAVHSGMTGFAREDVWSQLFEMIIPKKFVIEHSVFIIDSRGNISKEVDLAIIDETYTPYIFRYGRLKFIPIEAVAVVVECKSKSIDENDISCWIEAITKLKTANNSIARMARNISVDAPRTQQSTRPIRILCTLAPNVKDEIAEKFDFVLFAGQRKAENSDEELGYIDVKVNGKKSLKEWFLELNFHDVKTPKDVLEDNEVKLLSKISLSDFEVYDANQESIPLLSFNFQLNQLLMLINNPIPFPHRDYAGLFKKKYVVAISIDKVQAFLYHMLQAQVQEHQLDSGSLSDIVQSSNLISEQLYKDIGIKEYEGEFSGHIRDELLKSSGLCIFTTTLDREEIIKRLNRLFKRYYKQSSGQLLMKYVCFEMNVREEGDKLQAINKSKRLLKQQDCLNQIIEQNQKVLFQFNDQQEGTFHKKHDQEKQYSYFAPTINALYSEEEADNPNHFRIAVIKADLDGMGELFRNIQNYKVYNAVSDILNEYISLDYLHEKTQEFKKHDPNFKLYPLYMAGDDIFFAVPISKLTDAVEICGDILQKLNDEIISIKKRYDYRLPQLSMSVGIEVTFNREPIRYYHERVQHQVDSAKRAPVLRKDGKVVRANCMKISINDHVFYLCRKIKGADKKFPLWDSFSRDIRKLKGAIQQGFAANHFLYGLLKKVEDQTIYNDAIKFSNTVLYHLLPKHLTGENSKLREFELLVIDMLLNQLIINRNQFNKRTKIGRNNQRGNKKKQDWILCFAETQKKQLIRYVRLLLLFSDPRFYRSDEKEVKEDFTKHLSRVKRNLFRLTTQFIYERSLNRLLKEVSEDVPALRGIFVRAESYELPNGYRKPIYRTLLITNSMFYRFKQLDKQHLDVVADMLEDYNGKTQEEVIQLEEERRKQKKAPPGLYFDKQAFLKIAKRTNLWTEDYIDSLFIFYRYHELSRQFRAIYPKPEANKSGGKQK</sequence>
<dbReference type="AlphaFoldDB" id="A0A916QGU8"/>
<evidence type="ECO:0000313" key="7">
    <source>
        <dbReference type="Proteomes" id="UP000654993"/>
    </source>
</evidence>
<dbReference type="CDD" id="cd21173">
    <property type="entry name" value="NucC-like"/>
    <property type="match status" value="1"/>
</dbReference>
<reference evidence="6" key="1">
    <citation type="submission" date="2020-08" db="EMBL/GenBank/DDBJ databases">
        <authorList>
            <person name="Uke A."/>
            <person name="Chhe C."/>
            <person name="Baramee S."/>
            <person name="Kosugi A."/>
        </authorList>
    </citation>
    <scope>NUCLEOTIDE SEQUENCE</scope>
    <source>
        <strain evidence="6">DA-C8</strain>
    </source>
</reference>
<dbReference type="InterPro" id="IPR046537">
    <property type="entry name" value="DUF6602"/>
</dbReference>
<dbReference type="Pfam" id="PF20247">
    <property type="entry name" value="DUF6602"/>
    <property type="match status" value="1"/>
</dbReference>
<dbReference type="GO" id="GO:0051607">
    <property type="term" value="P:defense response to virus"/>
    <property type="evidence" value="ECO:0007669"/>
    <property type="project" value="UniProtKB-KW"/>
</dbReference>
<dbReference type="InterPro" id="IPR054767">
    <property type="entry name" value="Cas10-Cmr2_palm2"/>
</dbReference>
<evidence type="ECO:0000259" key="4">
    <source>
        <dbReference type="Pfam" id="PF20247"/>
    </source>
</evidence>
<evidence type="ECO:0000256" key="2">
    <source>
        <dbReference type="ARBA" id="ARBA00023118"/>
    </source>
</evidence>
<evidence type="ECO:0000256" key="1">
    <source>
        <dbReference type="ARBA" id="ARBA00022741"/>
    </source>
</evidence>
<organism evidence="6 7">
    <name type="scientific">Insulibacter thermoxylanivorax</name>
    <dbReference type="NCBI Taxonomy" id="2749268"/>
    <lineage>
        <taxon>Bacteria</taxon>
        <taxon>Bacillati</taxon>
        <taxon>Bacillota</taxon>
        <taxon>Bacilli</taxon>
        <taxon>Bacillales</taxon>
        <taxon>Paenibacillaceae</taxon>
        <taxon>Insulibacter</taxon>
    </lineage>
</organism>
<reference evidence="6" key="2">
    <citation type="journal article" date="2021" name="Data Brief">
        <title>Draft genome sequence data of the facultative, thermophilic, xylanolytic bacterium Paenibacillus sp. strain DA-C8.</title>
        <authorList>
            <person name="Chhe C."/>
            <person name="Uke A."/>
            <person name="Baramee S."/>
            <person name="Ungkulpasvich U."/>
            <person name="Tachaapaikoon C."/>
            <person name="Pason P."/>
            <person name="Waeonukul R."/>
            <person name="Ratanakhanokchai K."/>
            <person name="Kosugi A."/>
        </authorList>
    </citation>
    <scope>NUCLEOTIDE SEQUENCE</scope>
    <source>
        <strain evidence="6">DA-C8</strain>
    </source>
</reference>
<dbReference type="GO" id="GO:0000166">
    <property type="term" value="F:nucleotide binding"/>
    <property type="evidence" value="ECO:0007669"/>
    <property type="project" value="UniProtKB-KW"/>
</dbReference>
<dbReference type="Proteomes" id="UP000654993">
    <property type="component" value="Unassembled WGS sequence"/>
</dbReference>
<keyword evidence="7" id="KW-1185">Reference proteome</keyword>
<proteinExistence type="predicted"/>
<accession>A0A916QGU8</accession>
<dbReference type="EMBL" id="BMAQ01000038">
    <property type="protein sequence ID" value="GFR39208.1"/>
    <property type="molecule type" value="Genomic_DNA"/>
</dbReference>
<keyword evidence="2" id="KW-0051">Antiviral defense</keyword>
<protein>
    <submittedName>
        <fullName evidence="6">Uncharacterized protein</fullName>
    </submittedName>
</protein>
<feature type="domain" description="Cas10/Cmr2 second palm" evidence="5">
    <location>
        <begin position="499"/>
        <end position="638"/>
    </location>
</feature>
<evidence type="ECO:0000256" key="3">
    <source>
        <dbReference type="SAM" id="Coils"/>
    </source>
</evidence>
<keyword evidence="1" id="KW-0547">Nucleotide-binding</keyword>
<feature type="domain" description="DUF6602" evidence="4">
    <location>
        <begin position="52"/>
        <end position="148"/>
    </location>
</feature>
<evidence type="ECO:0000313" key="6">
    <source>
        <dbReference type="EMBL" id="GFR39208.1"/>
    </source>
</evidence>
<feature type="coiled-coil region" evidence="3">
    <location>
        <begin position="906"/>
        <end position="933"/>
    </location>
</feature>
<dbReference type="RefSeq" id="WP_200967419.1">
    <property type="nucleotide sequence ID" value="NZ_BMAQ01000038.1"/>
</dbReference>
<dbReference type="Pfam" id="PF22335">
    <property type="entry name" value="Cas10-Cmr2_palm2"/>
    <property type="match status" value="1"/>
</dbReference>
<keyword evidence="3" id="KW-0175">Coiled coil</keyword>
<dbReference type="InterPro" id="IPR043128">
    <property type="entry name" value="Rev_trsase/Diguanyl_cyclase"/>
</dbReference>
<comment type="caution">
    <text evidence="6">The sequence shown here is derived from an EMBL/GenBank/DDBJ whole genome shotgun (WGS) entry which is preliminary data.</text>
</comment>
<gene>
    <name evidence="6" type="ORF">PRECH8_25040</name>
</gene>